<gene>
    <name evidence="1" type="ORF">SAMN05216236_111117</name>
</gene>
<dbReference type="AlphaFoldDB" id="A0A1I7BRF0"/>
<proteinExistence type="predicted"/>
<organism evidence="1 2">
    <name type="scientific">Sedimentitalea nanhaiensis</name>
    <dbReference type="NCBI Taxonomy" id="999627"/>
    <lineage>
        <taxon>Bacteria</taxon>
        <taxon>Pseudomonadati</taxon>
        <taxon>Pseudomonadota</taxon>
        <taxon>Alphaproteobacteria</taxon>
        <taxon>Rhodobacterales</taxon>
        <taxon>Paracoccaceae</taxon>
        <taxon>Sedimentitalea</taxon>
    </lineage>
</organism>
<evidence type="ECO:0000313" key="2">
    <source>
        <dbReference type="Proteomes" id="UP000182466"/>
    </source>
</evidence>
<sequence length="29" mass="3367">MKALRTPDVWFITLPDYPHGTNYLSVDDT</sequence>
<evidence type="ECO:0000313" key="1">
    <source>
        <dbReference type="EMBL" id="SFT89775.1"/>
    </source>
</evidence>
<name>A0A1I7BRF0_9RHOB</name>
<dbReference type="STRING" id="999627.SAMN05216236_111117"/>
<dbReference type="EMBL" id="FPAW01000011">
    <property type="protein sequence ID" value="SFT89775.1"/>
    <property type="molecule type" value="Genomic_DNA"/>
</dbReference>
<protein>
    <submittedName>
        <fullName evidence="1">Uncharacterized protein</fullName>
    </submittedName>
</protein>
<reference evidence="1 2" key="1">
    <citation type="submission" date="2016-10" db="EMBL/GenBank/DDBJ databases">
        <authorList>
            <person name="de Groot N.N."/>
        </authorList>
    </citation>
    <scope>NUCLEOTIDE SEQUENCE [LARGE SCALE GENOMIC DNA]</scope>
    <source>
        <strain evidence="1 2">CGMCC 1.10959</strain>
    </source>
</reference>
<dbReference type="Proteomes" id="UP000182466">
    <property type="component" value="Unassembled WGS sequence"/>
</dbReference>
<accession>A0A1I7BRF0</accession>
<keyword evidence="2" id="KW-1185">Reference proteome</keyword>